<dbReference type="InterPro" id="IPR013154">
    <property type="entry name" value="ADH-like_N"/>
</dbReference>
<dbReference type="GO" id="GO:0016491">
    <property type="term" value="F:oxidoreductase activity"/>
    <property type="evidence" value="ECO:0007669"/>
    <property type="project" value="UniProtKB-KW"/>
</dbReference>
<comment type="caution">
    <text evidence="3">The sequence shown here is derived from an EMBL/GenBank/DDBJ whole genome shotgun (WGS) entry which is preliminary data.</text>
</comment>
<dbReference type="Gene3D" id="3.90.180.10">
    <property type="entry name" value="Medium-chain alcohol dehydrogenases, catalytic domain"/>
    <property type="match status" value="1"/>
</dbReference>
<dbReference type="InterPro" id="IPR020843">
    <property type="entry name" value="ER"/>
</dbReference>
<dbReference type="Gene3D" id="3.40.50.720">
    <property type="entry name" value="NAD(P)-binding Rossmann-like Domain"/>
    <property type="match status" value="1"/>
</dbReference>
<dbReference type="GO" id="GO:0008270">
    <property type="term" value="F:zinc ion binding"/>
    <property type="evidence" value="ECO:0007669"/>
    <property type="project" value="InterPro"/>
</dbReference>
<evidence type="ECO:0000313" key="3">
    <source>
        <dbReference type="EMBL" id="KAK4191245.1"/>
    </source>
</evidence>
<reference evidence="3" key="2">
    <citation type="submission" date="2023-05" db="EMBL/GenBank/DDBJ databases">
        <authorList>
            <consortium name="Lawrence Berkeley National Laboratory"/>
            <person name="Steindorff A."/>
            <person name="Hensen N."/>
            <person name="Bonometti L."/>
            <person name="Westerberg I."/>
            <person name="Brannstrom I.O."/>
            <person name="Guillou S."/>
            <person name="Cros-Aarteil S."/>
            <person name="Calhoun S."/>
            <person name="Haridas S."/>
            <person name="Kuo A."/>
            <person name="Mondo S."/>
            <person name="Pangilinan J."/>
            <person name="Riley R."/>
            <person name="Labutti K."/>
            <person name="Andreopoulos B."/>
            <person name="Lipzen A."/>
            <person name="Chen C."/>
            <person name="Yanf M."/>
            <person name="Daum C."/>
            <person name="Ng V."/>
            <person name="Clum A."/>
            <person name="Ohm R."/>
            <person name="Martin F."/>
            <person name="Silar P."/>
            <person name="Natvig D."/>
            <person name="Lalanne C."/>
            <person name="Gautier V."/>
            <person name="Ament-Velasquez S.L."/>
            <person name="Kruys A."/>
            <person name="Hutchinson M.I."/>
            <person name="Powell A.J."/>
            <person name="Barry K."/>
            <person name="Miller A.N."/>
            <person name="Grigoriev I.V."/>
            <person name="Debuchy R."/>
            <person name="Gladieux P."/>
            <person name="Thoren M.H."/>
            <person name="Johannesson H."/>
        </authorList>
    </citation>
    <scope>NUCLEOTIDE SEQUENCE</scope>
    <source>
        <strain evidence="3">PSN309</strain>
    </source>
</reference>
<dbReference type="Proteomes" id="UP001302126">
    <property type="component" value="Unassembled WGS sequence"/>
</dbReference>
<dbReference type="SMART" id="SM00829">
    <property type="entry name" value="PKS_ER"/>
    <property type="match status" value="1"/>
</dbReference>
<dbReference type="PANTHER" id="PTHR11695:SF294">
    <property type="entry name" value="RETICULON-4-INTERACTING PROTEIN 1, MITOCHONDRIAL"/>
    <property type="match status" value="1"/>
</dbReference>
<dbReference type="SUPFAM" id="SSF50129">
    <property type="entry name" value="GroES-like"/>
    <property type="match status" value="1"/>
</dbReference>
<dbReference type="InterPro" id="IPR036291">
    <property type="entry name" value="NAD(P)-bd_dom_sf"/>
</dbReference>
<reference evidence="3" key="1">
    <citation type="journal article" date="2023" name="Mol. Phylogenet. Evol.">
        <title>Genome-scale phylogeny and comparative genomics of the fungal order Sordariales.</title>
        <authorList>
            <person name="Hensen N."/>
            <person name="Bonometti L."/>
            <person name="Westerberg I."/>
            <person name="Brannstrom I.O."/>
            <person name="Guillou S."/>
            <person name="Cros-Aarteil S."/>
            <person name="Calhoun S."/>
            <person name="Haridas S."/>
            <person name="Kuo A."/>
            <person name="Mondo S."/>
            <person name="Pangilinan J."/>
            <person name="Riley R."/>
            <person name="LaButti K."/>
            <person name="Andreopoulos B."/>
            <person name="Lipzen A."/>
            <person name="Chen C."/>
            <person name="Yan M."/>
            <person name="Daum C."/>
            <person name="Ng V."/>
            <person name="Clum A."/>
            <person name="Steindorff A."/>
            <person name="Ohm R.A."/>
            <person name="Martin F."/>
            <person name="Silar P."/>
            <person name="Natvig D.O."/>
            <person name="Lalanne C."/>
            <person name="Gautier V."/>
            <person name="Ament-Velasquez S.L."/>
            <person name="Kruys A."/>
            <person name="Hutchinson M.I."/>
            <person name="Powell A.J."/>
            <person name="Barry K."/>
            <person name="Miller A.N."/>
            <person name="Grigoriev I.V."/>
            <person name="Debuchy R."/>
            <person name="Gladieux P."/>
            <person name="Hiltunen Thoren M."/>
            <person name="Johannesson H."/>
        </authorList>
    </citation>
    <scope>NUCLEOTIDE SEQUENCE</scope>
    <source>
        <strain evidence="3">PSN309</strain>
    </source>
</reference>
<evidence type="ECO:0000256" key="1">
    <source>
        <dbReference type="ARBA" id="ARBA00023002"/>
    </source>
</evidence>
<protein>
    <submittedName>
        <fullName evidence="3">Quinone-oxidoreductase, chloroplastic</fullName>
    </submittedName>
</protein>
<evidence type="ECO:0000313" key="4">
    <source>
        <dbReference type="Proteomes" id="UP001302126"/>
    </source>
</evidence>
<dbReference type="PANTHER" id="PTHR11695">
    <property type="entry name" value="ALCOHOL DEHYDROGENASE RELATED"/>
    <property type="match status" value="1"/>
</dbReference>
<accession>A0AAN7AMU9</accession>
<sequence>MEAWTYSRTGPYRQTLTLSTSHPYPTFPPKPPFPSTAPKPEEWILISVSYAALNPADLVALTSMPFFLHKTTSAVPCLDFTGVVLDVWSPTSSTPIFKKGDQVICTPPLPHLLSTGSGGLQKAIALPAKFCVPLPPSVPSIRDATGLFLTACTADLQVSLSNLRPGQRVLIIGASGGVGTMAVQLARCQIGPSGYIVAVCSGRNRDLVLGLGADEVIDYTQHPGPSLAAHLSQRFGEEEDKRFDNIIDTYGSQPLYTSCSSYLKPSGTYSAASIHYDSYRLWDLFRSVLTIASNTLWPKTPWLGGTGRTWKITSMMGATSEQMTRLSKMLGEGKLKVVIDSEWGWEDVHSALDVLGSGHAAGKVLVRVNGEGF</sequence>
<dbReference type="GO" id="GO:0005739">
    <property type="term" value="C:mitochondrion"/>
    <property type="evidence" value="ECO:0007669"/>
    <property type="project" value="TreeGrafter"/>
</dbReference>
<keyword evidence="4" id="KW-1185">Reference proteome</keyword>
<gene>
    <name evidence="3" type="ORF">QBC35DRAFT_25440</name>
</gene>
<dbReference type="Pfam" id="PF08240">
    <property type="entry name" value="ADH_N"/>
    <property type="match status" value="1"/>
</dbReference>
<dbReference type="Pfam" id="PF13602">
    <property type="entry name" value="ADH_zinc_N_2"/>
    <property type="match status" value="1"/>
</dbReference>
<dbReference type="InterPro" id="IPR050700">
    <property type="entry name" value="YIM1/Zinc_Alcohol_DH_Fams"/>
</dbReference>
<dbReference type="AlphaFoldDB" id="A0AAN7AMU9"/>
<dbReference type="InterPro" id="IPR002364">
    <property type="entry name" value="Quin_OxRdtase/zeta-crystal_CS"/>
</dbReference>
<name>A0AAN7AMU9_9PEZI</name>
<dbReference type="SUPFAM" id="SSF51735">
    <property type="entry name" value="NAD(P)-binding Rossmann-fold domains"/>
    <property type="match status" value="1"/>
</dbReference>
<keyword evidence="1" id="KW-0560">Oxidoreductase</keyword>
<organism evidence="3 4">
    <name type="scientific">Podospora australis</name>
    <dbReference type="NCBI Taxonomy" id="1536484"/>
    <lineage>
        <taxon>Eukaryota</taxon>
        <taxon>Fungi</taxon>
        <taxon>Dikarya</taxon>
        <taxon>Ascomycota</taxon>
        <taxon>Pezizomycotina</taxon>
        <taxon>Sordariomycetes</taxon>
        <taxon>Sordariomycetidae</taxon>
        <taxon>Sordariales</taxon>
        <taxon>Podosporaceae</taxon>
        <taxon>Podospora</taxon>
    </lineage>
</organism>
<dbReference type="InterPro" id="IPR011032">
    <property type="entry name" value="GroES-like_sf"/>
</dbReference>
<proteinExistence type="predicted"/>
<dbReference type="EMBL" id="MU864360">
    <property type="protein sequence ID" value="KAK4191245.1"/>
    <property type="molecule type" value="Genomic_DNA"/>
</dbReference>
<dbReference type="PROSITE" id="PS01162">
    <property type="entry name" value="QOR_ZETA_CRYSTAL"/>
    <property type="match status" value="1"/>
</dbReference>
<dbReference type="CDD" id="cd08267">
    <property type="entry name" value="MDR1"/>
    <property type="match status" value="1"/>
</dbReference>
<evidence type="ECO:0000259" key="2">
    <source>
        <dbReference type="SMART" id="SM00829"/>
    </source>
</evidence>
<feature type="domain" description="Enoyl reductase (ER)" evidence="2">
    <location>
        <begin position="16"/>
        <end position="366"/>
    </location>
</feature>